<reference evidence="2" key="2">
    <citation type="submission" date="2020-11" db="EMBL/GenBank/DDBJ databases">
        <authorList>
            <person name="McCartney M.A."/>
            <person name="Auch B."/>
            <person name="Kono T."/>
            <person name="Mallez S."/>
            <person name="Becker A."/>
            <person name="Gohl D.M."/>
            <person name="Silverstein K.A.T."/>
            <person name="Koren S."/>
            <person name="Bechman K.B."/>
            <person name="Herman A."/>
            <person name="Abrahante J.E."/>
            <person name="Garbe J."/>
        </authorList>
    </citation>
    <scope>NUCLEOTIDE SEQUENCE</scope>
    <source>
        <strain evidence="2">Duluth1</strain>
        <tissue evidence="2">Whole animal</tissue>
    </source>
</reference>
<evidence type="ECO:0000313" key="3">
    <source>
        <dbReference type="Proteomes" id="UP000828390"/>
    </source>
</evidence>
<protein>
    <submittedName>
        <fullName evidence="2">Uncharacterized protein</fullName>
    </submittedName>
</protein>
<dbReference type="EMBL" id="JAIWYP010000008">
    <property type="protein sequence ID" value="KAH3787252.1"/>
    <property type="molecule type" value="Genomic_DNA"/>
</dbReference>
<evidence type="ECO:0000256" key="1">
    <source>
        <dbReference type="SAM" id="MobiDB-lite"/>
    </source>
</evidence>
<proteinExistence type="predicted"/>
<gene>
    <name evidence="2" type="ORF">DPMN_165372</name>
</gene>
<name>A0A9D4IWI7_DREPO</name>
<feature type="region of interest" description="Disordered" evidence="1">
    <location>
        <begin position="33"/>
        <end position="78"/>
    </location>
</feature>
<dbReference type="AlphaFoldDB" id="A0A9D4IWI7"/>
<sequence>MRVTRKAKVTAVRQTRNHAAHPLIFSYSANTRPLQMEARQGPQGASNHNRAGEKEDKTNKQEGITNNQIRQEGNTVRKARTAATAILDESERWEMKENSWNYQTYSSPHRDQT</sequence>
<evidence type="ECO:0000313" key="2">
    <source>
        <dbReference type="EMBL" id="KAH3787252.1"/>
    </source>
</evidence>
<feature type="compositionally biased region" description="Basic and acidic residues" evidence="1">
    <location>
        <begin position="50"/>
        <end position="60"/>
    </location>
</feature>
<comment type="caution">
    <text evidence="2">The sequence shown here is derived from an EMBL/GenBank/DDBJ whole genome shotgun (WGS) entry which is preliminary data.</text>
</comment>
<feature type="region of interest" description="Disordered" evidence="1">
    <location>
        <begin position="90"/>
        <end position="113"/>
    </location>
</feature>
<reference evidence="2" key="1">
    <citation type="journal article" date="2019" name="bioRxiv">
        <title>The Genome of the Zebra Mussel, Dreissena polymorpha: A Resource for Invasive Species Research.</title>
        <authorList>
            <person name="McCartney M.A."/>
            <person name="Auch B."/>
            <person name="Kono T."/>
            <person name="Mallez S."/>
            <person name="Zhang Y."/>
            <person name="Obille A."/>
            <person name="Becker A."/>
            <person name="Abrahante J.E."/>
            <person name="Garbe J."/>
            <person name="Badalamenti J.P."/>
            <person name="Herman A."/>
            <person name="Mangelson H."/>
            <person name="Liachko I."/>
            <person name="Sullivan S."/>
            <person name="Sone E.D."/>
            <person name="Koren S."/>
            <person name="Silverstein K.A.T."/>
            <person name="Beckman K.B."/>
            <person name="Gohl D.M."/>
        </authorList>
    </citation>
    <scope>NUCLEOTIDE SEQUENCE</scope>
    <source>
        <strain evidence="2">Duluth1</strain>
        <tissue evidence="2">Whole animal</tissue>
    </source>
</reference>
<dbReference type="Proteomes" id="UP000828390">
    <property type="component" value="Unassembled WGS sequence"/>
</dbReference>
<organism evidence="2 3">
    <name type="scientific">Dreissena polymorpha</name>
    <name type="common">Zebra mussel</name>
    <name type="synonym">Mytilus polymorpha</name>
    <dbReference type="NCBI Taxonomy" id="45954"/>
    <lineage>
        <taxon>Eukaryota</taxon>
        <taxon>Metazoa</taxon>
        <taxon>Spiralia</taxon>
        <taxon>Lophotrochozoa</taxon>
        <taxon>Mollusca</taxon>
        <taxon>Bivalvia</taxon>
        <taxon>Autobranchia</taxon>
        <taxon>Heteroconchia</taxon>
        <taxon>Euheterodonta</taxon>
        <taxon>Imparidentia</taxon>
        <taxon>Neoheterodontei</taxon>
        <taxon>Myida</taxon>
        <taxon>Dreissenoidea</taxon>
        <taxon>Dreissenidae</taxon>
        <taxon>Dreissena</taxon>
    </lineage>
</organism>
<accession>A0A9D4IWI7</accession>
<feature type="compositionally biased region" description="Polar residues" evidence="1">
    <location>
        <begin position="98"/>
        <end position="107"/>
    </location>
</feature>
<feature type="compositionally biased region" description="Polar residues" evidence="1">
    <location>
        <begin position="61"/>
        <end position="74"/>
    </location>
</feature>
<keyword evidence="3" id="KW-1185">Reference proteome</keyword>